<organism evidence="9 10">
    <name type="scientific">Sneathia sanguinegens</name>
    <dbReference type="NCBI Taxonomy" id="40543"/>
    <lineage>
        <taxon>Bacteria</taxon>
        <taxon>Fusobacteriati</taxon>
        <taxon>Fusobacteriota</taxon>
        <taxon>Fusobacteriia</taxon>
        <taxon>Fusobacteriales</taxon>
        <taxon>Leptotrichiaceae</taxon>
        <taxon>Sneathia</taxon>
    </lineage>
</organism>
<evidence type="ECO:0000256" key="7">
    <source>
        <dbReference type="RuleBase" id="RU363032"/>
    </source>
</evidence>
<dbReference type="SUPFAM" id="SSF161098">
    <property type="entry name" value="MetI-like"/>
    <property type="match status" value="1"/>
</dbReference>
<dbReference type="Gene3D" id="1.10.3720.10">
    <property type="entry name" value="MetI-like"/>
    <property type="match status" value="1"/>
</dbReference>
<evidence type="ECO:0000256" key="3">
    <source>
        <dbReference type="ARBA" id="ARBA00022475"/>
    </source>
</evidence>
<proteinExistence type="inferred from homology"/>
<evidence type="ECO:0000256" key="5">
    <source>
        <dbReference type="ARBA" id="ARBA00022989"/>
    </source>
</evidence>
<keyword evidence="3" id="KW-1003">Cell membrane</keyword>
<evidence type="ECO:0000259" key="8">
    <source>
        <dbReference type="PROSITE" id="PS50928"/>
    </source>
</evidence>
<keyword evidence="10" id="KW-1185">Reference proteome</keyword>
<evidence type="ECO:0000256" key="2">
    <source>
        <dbReference type="ARBA" id="ARBA00022448"/>
    </source>
</evidence>
<dbReference type="CDD" id="cd06261">
    <property type="entry name" value="TM_PBP2"/>
    <property type="match status" value="1"/>
</dbReference>
<keyword evidence="4 7" id="KW-0812">Transmembrane</keyword>
<sequence length="190" mass="21864">MKRVFFGFFISFLFASTFAILEYRCRKFIAYYDWFLQFMRNIPPLSLIPLLILWFGIGETSKLIIIILASFFPMYLNFEKGLLCCDPKLIEVGKVFNFSNKKIFLKIILPNALPDILVGLRLGLGYSYRAIIGAELVAASQGLGYMINFAKSMSRIDIVIVGIIVIGILGYLCDYIFKRLIIYDRNKKFS</sequence>
<dbReference type="PANTHER" id="PTHR30151">
    <property type="entry name" value="ALKANE SULFONATE ABC TRANSPORTER-RELATED, MEMBRANE SUBUNIT"/>
    <property type="match status" value="1"/>
</dbReference>
<dbReference type="EMBL" id="JASSPP010000001">
    <property type="protein sequence ID" value="MDK9580154.1"/>
    <property type="molecule type" value="Genomic_DNA"/>
</dbReference>
<keyword evidence="6 7" id="KW-0472">Membrane</keyword>
<keyword evidence="2 7" id="KW-0813">Transport</keyword>
<evidence type="ECO:0000256" key="4">
    <source>
        <dbReference type="ARBA" id="ARBA00022692"/>
    </source>
</evidence>
<feature type="transmembrane region" description="Helical" evidence="7">
    <location>
        <begin position="45"/>
        <end position="72"/>
    </location>
</feature>
<accession>A0ABT7HI23</accession>
<dbReference type="PROSITE" id="PS50928">
    <property type="entry name" value="ABC_TM1"/>
    <property type="match status" value="1"/>
</dbReference>
<evidence type="ECO:0000256" key="6">
    <source>
        <dbReference type="ARBA" id="ARBA00023136"/>
    </source>
</evidence>
<evidence type="ECO:0000313" key="10">
    <source>
        <dbReference type="Proteomes" id="UP001225134"/>
    </source>
</evidence>
<comment type="caution">
    <text evidence="9">The sequence shown here is derived from an EMBL/GenBank/DDBJ whole genome shotgun (WGS) entry which is preliminary data.</text>
</comment>
<evidence type="ECO:0000313" key="9">
    <source>
        <dbReference type="EMBL" id="MDK9580154.1"/>
    </source>
</evidence>
<evidence type="ECO:0000256" key="1">
    <source>
        <dbReference type="ARBA" id="ARBA00004651"/>
    </source>
</evidence>
<feature type="domain" description="ABC transmembrane type-1" evidence="8">
    <location>
        <begin position="1"/>
        <end position="177"/>
    </location>
</feature>
<comment type="subcellular location">
    <subcellularLocation>
        <location evidence="1 7">Cell membrane</location>
        <topology evidence="1 7">Multi-pass membrane protein</topology>
    </subcellularLocation>
</comment>
<keyword evidence="5 7" id="KW-1133">Transmembrane helix</keyword>
<dbReference type="InterPro" id="IPR035906">
    <property type="entry name" value="MetI-like_sf"/>
</dbReference>
<dbReference type="Proteomes" id="UP001225134">
    <property type="component" value="Unassembled WGS sequence"/>
</dbReference>
<dbReference type="RefSeq" id="WP_285152532.1">
    <property type="nucleotide sequence ID" value="NZ_JASSPP010000001.1"/>
</dbReference>
<gene>
    <name evidence="9" type="ORF">QQA45_01270</name>
</gene>
<protein>
    <submittedName>
        <fullName evidence="9">ABC transporter permease subunit</fullName>
    </submittedName>
</protein>
<comment type="similarity">
    <text evidence="7">Belongs to the binding-protein-dependent transport system permease family.</text>
</comment>
<dbReference type="Pfam" id="PF00528">
    <property type="entry name" value="BPD_transp_1"/>
    <property type="match status" value="1"/>
</dbReference>
<reference evidence="9 10" key="1">
    <citation type="submission" date="2023-06" db="EMBL/GenBank/DDBJ databases">
        <title>Antibody response to the Sneathia vaginalis cytopathogenic toxin A during pregnancy.</title>
        <authorList>
            <person name="Mccoy Z.T."/>
            <person name="Serrano M.G."/>
            <person name="Spaine K."/>
            <person name="Edwards D.J."/>
            <person name="Buck G.A."/>
            <person name="Jefferson K."/>
        </authorList>
    </citation>
    <scope>NUCLEOTIDE SEQUENCE [LARGE SCALE GENOMIC DNA]</scope>
    <source>
        <strain evidence="9 10">CCUG 42621</strain>
    </source>
</reference>
<name>A0ABT7HI23_9FUSO</name>
<dbReference type="InterPro" id="IPR000515">
    <property type="entry name" value="MetI-like"/>
</dbReference>
<dbReference type="PANTHER" id="PTHR30151:SF25">
    <property type="entry name" value="TAURINE TRANSPORT SYSTEM PERMEASE PROTEIN TAUC"/>
    <property type="match status" value="1"/>
</dbReference>
<feature type="transmembrane region" description="Helical" evidence="7">
    <location>
        <begin position="156"/>
        <end position="177"/>
    </location>
</feature>